<dbReference type="AlphaFoldDB" id="A0A6T2B432"/>
<proteinExistence type="predicted"/>
<protein>
    <submittedName>
        <fullName evidence="2">Uncharacterized protein</fullName>
    </submittedName>
</protein>
<dbReference type="EMBL" id="HBJA01063312">
    <property type="protein sequence ID" value="CAE0811224.1"/>
    <property type="molecule type" value="Transcribed_RNA"/>
</dbReference>
<name>A0A6T2B432_9EUGL</name>
<evidence type="ECO:0000313" key="2">
    <source>
        <dbReference type="EMBL" id="CAE0811224.1"/>
    </source>
</evidence>
<reference evidence="2" key="1">
    <citation type="submission" date="2021-01" db="EMBL/GenBank/DDBJ databases">
        <authorList>
            <person name="Corre E."/>
            <person name="Pelletier E."/>
            <person name="Niang G."/>
            <person name="Scheremetjew M."/>
            <person name="Finn R."/>
            <person name="Kale V."/>
            <person name="Holt S."/>
            <person name="Cochrane G."/>
            <person name="Meng A."/>
            <person name="Brown T."/>
            <person name="Cohen L."/>
        </authorList>
    </citation>
    <scope>NUCLEOTIDE SEQUENCE</scope>
    <source>
        <strain evidence="2">CCMP1594</strain>
    </source>
</reference>
<sequence>MGSGLSGEASERLRDCNSLFHDCKDQLERKKQAELRVSTPGPQKGWDYIQEWRTISPLVLIDRFEELKSQADEKEDTRSQKKLLKVEALLMELGAIEVPAPTE</sequence>
<dbReference type="EMBL" id="HBJA01063311">
    <property type="protein sequence ID" value="CAE0811223.1"/>
    <property type="molecule type" value="Transcribed_RNA"/>
</dbReference>
<organism evidence="2">
    <name type="scientific">Eutreptiella gymnastica</name>
    <dbReference type="NCBI Taxonomy" id="73025"/>
    <lineage>
        <taxon>Eukaryota</taxon>
        <taxon>Discoba</taxon>
        <taxon>Euglenozoa</taxon>
        <taxon>Euglenida</taxon>
        <taxon>Spirocuta</taxon>
        <taxon>Euglenophyceae</taxon>
        <taxon>Eutreptiales</taxon>
        <taxon>Eutreptiaceae</taxon>
        <taxon>Eutreptiella</taxon>
    </lineage>
</organism>
<gene>
    <name evidence="1" type="ORF">EGYM00163_LOCUS22371</name>
    <name evidence="2" type="ORF">EGYM00163_LOCUS22372</name>
</gene>
<evidence type="ECO:0000313" key="1">
    <source>
        <dbReference type="EMBL" id="CAE0811223.1"/>
    </source>
</evidence>
<accession>A0A6T2B432</accession>